<keyword evidence="1" id="KW-0472">Membrane</keyword>
<evidence type="ECO:0000256" key="1">
    <source>
        <dbReference type="SAM" id="Phobius"/>
    </source>
</evidence>
<keyword evidence="1" id="KW-1133">Transmembrane helix</keyword>
<proteinExistence type="predicted"/>
<evidence type="ECO:0000313" key="2">
    <source>
        <dbReference type="EMBL" id="MBC5863857.1"/>
    </source>
</evidence>
<accession>A0ABR7JH98</accession>
<organism evidence="2 3">
    <name type="scientific">Flavobacterium turcicum</name>
    <dbReference type="NCBI Taxonomy" id="2764718"/>
    <lineage>
        <taxon>Bacteria</taxon>
        <taxon>Pseudomonadati</taxon>
        <taxon>Bacteroidota</taxon>
        <taxon>Flavobacteriia</taxon>
        <taxon>Flavobacteriales</taxon>
        <taxon>Flavobacteriaceae</taxon>
        <taxon>Flavobacterium</taxon>
    </lineage>
</organism>
<comment type="caution">
    <text evidence="2">The sequence shown here is derived from an EMBL/GenBank/DDBJ whole genome shotgun (WGS) entry which is preliminary data.</text>
</comment>
<dbReference type="EMBL" id="JACRUM010000005">
    <property type="protein sequence ID" value="MBC5863857.1"/>
    <property type="molecule type" value="Genomic_DNA"/>
</dbReference>
<reference evidence="2 3" key="1">
    <citation type="submission" date="2020-08" db="EMBL/GenBank/DDBJ databases">
        <title>Description of novel Flavobacterium F-400 isolate.</title>
        <authorList>
            <person name="Saticioglu I."/>
            <person name="Duman M."/>
            <person name="Altun S."/>
        </authorList>
    </citation>
    <scope>NUCLEOTIDE SEQUENCE [LARGE SCALE GENOMIC DNA]</scope>
    <source>
        <strain evidence="2 3">F-400</strain>
    </source>
</reference>
<gene>
    <name evidence="2" type="ORF">H8R26_10525</name>
</gene>
<dbReference type="RefSeq" id="WP_166135693.1">
    <property type="nucleotide sequence ID" value="NZ_JAAOBY010000004.1"/>
</dbReference>
<feature type="transmembrane region" description="Helical" evidence="1">
    <location>
        <begin position="12"/>
        <end position="28"/>
    </location>
</feature>
<sequence>MENILNYIKNNYLSLGIGLFFYLLFVYYNTSGNQLCDCETTEKYKPESNARGSINRFYHK</sequence>
<name>A0ABR7JH98_9FLAO</name>
<dbReference type="Proteomes" id="UP000621670">
    <property type="component" value="Unassembled WGS sequence"/>
</dbReference>
<protein>
    <submittedName>
        <fullName evidence="2">Uncharacterized protein</fullName>
    </submittedName>
</protein>
<evidence type="ECO:0000313" key="3">
    <source>
        <dbReference type="Proteomes" id="UP000621670"/>
    </source>
</evidence>
<keyword evidence="3" id="KW-1185">Reference proteome</keyword>
<keyword evidence="1" id="KW-0812">Transmembrane</keyword>